<organism evidence="1 2">
    <name type="scientific">Catellicoccus marimammalium M35/04/3</name>
    <dbReference type="NCBI Taxonomy" id="1234409"/>
    <lineage>
        <taxon>Bacteria</taxon>
        <taxon>Bacillati</taxon>
        <taxon>Bacillota</taxon>
        <taxon>Bacilli</taxon>
        <taxon>Lactobacillales</taxon>
        <taxon>Enterococcaceae</taxon>
        <taxon>Catellicoccus</taxon>
    </lineage>
</organism>
<evidence type="ECO:0000313" key="2">
    <source>
        <dbReference type="Proteomes" id="UP000016057"/>
    </source>
</evidence>
<dbReference type="RefSeq" id="WP_009488547.1">
    <property type="nucleotide sequence ID" value="NZ_AMYT01000008.1"/>
</dbReference>
<protein>
    <recommendedName>
        <fullName evidence="3">Bacteriocin immunity protein</fullName>
    </recommendedName>
</protein>
<accession>K8ZMN5</accession>
<dbReference type="SUPFAM" id="SSF109797">
    <property type="entry name" value="Bacteriocin immunity protein-like"/>
    <property type="match status" value="1"/>
</dbReference>
<proteinExistence type="predicted"/>
<sequence length="91" mass="10499">MSREEDKQQLLSAIKEAHEHGVLEPEIESILVEAVKGLKRGELPSYVSYRLVGSLSGYFMTHVRQKQDPYVKKVYELANRMQTGYSGFLFY</sequence>
<keyword evidence="2" id="KW-1185">Reference proteome</keyword>
<dbReference type="EMBL" id="AMYT01000008">
    <property type="protein sequence ID" value="EKU27808.1"/>
    <property type="molecule type" value="Genomic_DNA"/>
</dbReference>
<evidence type="ECO:0000313" key="1">
    <source>
        <dbReference type="EMBL" id="EKU27808.1"/>
    </source>
</evidence>
<dbReference type="Proteomes" id="UP000016057">
    <property type="component" value="Unassembled WGS sequence"/>
</dbReference>
<name>K8ZMN5_9ENTE</name>
<comment type="caution">
    <text evidence="1">The sequence shown here is derived from an EMBL/GenBank/DDBJ whole genome shotgun (WGS) entry which is preliminary data.</text>
</comment>
<gene>
    <name evidence="1" type="ORF">C683_0273</name>
</gene>
<evidence type="ECO:0008006" key="3">
    <source>
        <dbReference type="Google" id="ProtNLM"/>
    </source>
</evidence>
<reference evidence="1 2" key="1">
    <citation type="journal article" date="2013" name="Genome Announc.">
        <title>Draft Genome Sequence of Catellicoccus marimammalium, a Novel Species Commonly Found in Gull Feces.</title>
        <authorList>
            <person name="Weigand M.R."/>
            <person name="Ryu H."/>
            <person name="Bozcek L."/>
            <person name="Konstantinidis K.T."/>
            <person name="Santo Domingo J.W."/>
        </authorList>
    </citation>
    <scope>NUCLEOTIDE SEQUENCE [LARGE SCALE GENOMIC DNA]</scope>
    <source>
        <strain evidence="1 2">M35/04/3</strain>
    </source>
</reference>
<dbReference type="AlphaFoldDB" id="K8ZMN5"/>